<dbReference type="Proteomes" id="UP000254340">
    <property type="component" value="Unassembled WGS sequence"/>
</dbReference>
<evidence type="ECO:0000313" key="1">
    <source>
        <dbReference type="EMBL" id="STT72486.1"/>
    </source>
</evidence>
<dbReference type="Pfam" id="PF16928">
    <property type="entry name" value="Inj_translocase"/>
    <property type="match status" value="1"/>
</dbReference>
<dbReference type="EMBL" id="UGLH01000004">
    <property type="protein sequence ID" value="STT72486.1"/>
    <property type="molecule type" value="Genomic_DNA"/>
</dbReference>
<name>A0A377X927_KLEPN</name>
<evidence type="ECO:0000313" key="2">
    <source>
        <dbReference type="Proteomes" id="UP000254340"/>
    </source>
</evidence>
<proteinExistence type="predicted"/>
<dbReference type="InterPro" id="IPR031619">
    <property type="entry name" value="Inj_translocase"/>
</dbReference>
<sequence length="335" mass="36243">MLAGIGTNNTNAPQASDANTALSLIRDNNDRTRAGENNLGMQLAGAAGSIFNSYKQGEQVQRQKAFQQDYANAYASGDRGTMRELVAKYPDQFEAVRSGMGFVDEDQRNTVGSLAASARLASQSPEAMGQWLQKNAGELTRVGVNPSDVAQMYQQNPAGFGQFVDHLGIASLGPDKYFDLQANHAKLQQQGQYQQGQLALGQQRLQQQTAYQQGQLAQGQQQLNLTAQKNRADNANKQLELSLKAGENSAKSQAAQQAAVQKMQDYVGAHQSNVNNVSSMYDTVNQVKAISPEVFDRVFGFGGTVNSRIPGTESADAWSKIEQMQGQARLMGLSV</sequence>
<accession>A0A377X927</accession>
<reference evidence="1 2" key="1">
    <citation type="submission" date="2018-06" db="EMBL/GenBank/DDBJ databases">
        <authorList>
            <consortium name="Pathogen Informatics"/>
            <person name="Doyle S."/>
        </authorList>
    </citation>
    <scope>NUCLEOTIDE SEQUENCE [LARGE SCALE GENOMIC DNA]</scope>
    <source>
        <strain evidence="1 2">NCTC5047</strain>
    </source>
</reference>
<organism evidence="1 2">
    <name type="scientific">Klebsiella pneumoniae</name>
    <dbReference type="NCBI Taxonomy" id="573"/>
    <lineage>
        <taxon>Bacteria</taxon>
        <taxon>Pseudomonadati</taxon>
        <taxon>Pseudomonadota</taxon>
        <taxon>Gammaproteobacteria</taxon>
        <taxon>Enterobacterales</taxon>
        <taxon>Enterobacteriaceae</taxon>
        <taxon>Klebsiella/Raoultella group</taxon>
        <taxon>Klebsiella</taxon>
        <taxon>Klebsiella pneumoniae complex</taxon>
    </lineage>
</organism>
<dbReference type="AlphaFoldDB" id="A0A377X927"/>
<gene>
    <name evidence="1" type="ORF">NCTC5047_00168</name>
</gene>
<protein>
    <recommendedName>
        <fullName evidence="3">Acyltransferase</fullName>
    </recommendedName>
</protein>
<evidence type="ECO:0008006" key="3">
    <source>
        <dbReference type="Google" id="ProtNLM"/>
    </source>
</evidence>